<proteinExistence type="predicted"/>
<organism evidence="1 2">
    <name type="scientific">Araneus ventricosus</name>
    <name type="common">Orbweaver spider</name>
    <name type="synonym">Epeira ventricosa</name>
    <dbReference type="NCBI Taxonomy" id="182803"/>
    <lineage>
        <taxon>Eukaryota</taxon>
        <taxon>Metazoa</taxon>
        <taxon>Ecdysozoa</taxon>
        <taxon>Arthropoda</taxon>
        <taxon>Chelicerata</taxon>
        <taxon>Arachnida</taxon>
        <taxon>Araneae</taxon>
        <taxon>Araneomorphae</taxon>
        <taxon>Entelegynae</taxon>
        <taxon>Araneoidea</taxon>
        <taxon>Araneidae</taxon>
        <taxon>Araneus</taxon>
    </lineage>
</organism>
<sequence>MLSIRFKTDLQAHASLAVFSTKREDYVSLSLRRSLRYMFSQIALAYRFVQLAKSKMDCGLPNKRATLMSVSSTHARSHDPSRKMACVTVNQKPFRFDKRRHSRGKSHNKAFALKEKGYRPLLKPPVTQGFSGGN</sequence>
<evidence type="ECO:0000313" key="1">
    <source>
        <dbReference type="EMBL" id="GBM62692.1"/>
    </source>
</evidence>
<name>A0A4Y2HBL7_ARAVE</name>
<reference evidence="1 2" key="1">
    <citation type="journal article" date="2019" name="Sci. Rep.">
        <title>Orb-weaving spider Araneus ventricosus genome elucidates the spidroin gene catalogue.</title>
        <authorList>
            <person name="Kono N."/>
            <person name="Nakamura H."/>
            <person name="Ohtoshi R."/>
            <person name="Moran D.A.P."/>
            <person name="Shinohara A."/>
            <person name="Yoshida Y."/>
            <person name="Fujiwara M."/>
            <person name="Mori M."/>
            <person name="Tomita M."/>
            <person name="Arakawa K."/>
        </authorList>
    </citation>
    <scope>NUCLEOTIDE SEQUENCE [LARGE SCALE GENOMIC DNA]</scope>
</reference>
<gene>
    <name evidence="1" type="ORF">AVEN_46510_1</name>
</gene>
<dbReference type="EMBL" id="BGPR01001830">
    <property type="protein sequence ID" value="GBM62692.1"/>
    <property type="molecule type" value="Genomic_DNA"/>
</dbReference>
<comment type="caution">
    <text evidence="1">The sequence shown here is derived from an EMBL/GenBank/DDBJ whole genome shotgun (WGS) entry which is preliminary data.</text>
</comment>
<dbReference type="AlphaFoldDB" id="A0A4Y2HBL7"/>
<protein>
    <submittedName>
        <fullName evidence="1">Uncharacterized protein</fullName>
    </submittedName>
</protein>
<dbReference type="Proteomes" id="UP000499080">
    <property type="component" value="Unassembled WGS sequence"/>
</dbReference>
<evidence type="ECO:0000313" key="2">
    <source>
        <dbReference type="Proteomes" id="UP000499080"/>
    </source>
</evidence>
<accession>A0A4Y2HBL7</accession>
<keyword evidence="2" id="KW-1185">Reference proteome</keyword>